<organism evidence="2 3">
    <name type="scientific">Lecanosticta acicola</name>
    <dbReference type="NCBI Taxonomy" id="111012"/>
    <lineage>
        <taxon>Eukaryota</taxon>
        <taxon>Fungi</taxon>
        <taxon>Dikarya</taxon>
        <taxon>Ascomycota</taxon>
        <taxon>Pezizomycotina</taxon>
        <taxon>Dothideomycetes</taxon>
        <taxon>Dothideomycetidae</taxon>
        <taxon>Mycosphaerellales</taxon>
        <taxon>Mycosphaerellaceae</taxon>
        <taxon>Lecanosticta</taxon>
    </lineage>
</organism>
<protein>
    <submittedName>
        <fullName evidence="2">Uncharacterized protein</fullName>
    </submittedName>
</protein>
<evidence type="ECO:0000256" key="1">
    <source>
        <dbReference type="SAM" id="MobiDB-lite"/>
    </source>
</evidence>
<dbReference type="EMBL" id="CAVMBE010000006">
    <property type="protein sequence ID" value="CAK3848403.1"/>
    <property type="molecule type" value="Genomic_DNA"/>
</dbReference>
<gene>
    <name evidence="2" type="ORF">LECACI_7A001618</name>
</gene>
<dbReference type="Proteomes" id="UP001296104">
    <property type="component" value="Unassembled WGS sequence"/>
</dbReference>
<feature type="region of interest" description="Disordered" evidence="1">
    <location>
        <begin position="1"/>
        <end position="25"/>
    </location>
</feature>
<evidence type="ECO:0000313" key="2">
    <source>
        <dbReference type="EMBL" id="CAK3848403.1"/>
    </source>
</evidence>
<sequence>MPNAQRHGKGQFIDPGYGTTTPWNEQGTVGGLDIKNVNAPGLGEPLSDVLLHISRSFIIPVTMTTVTTSGHTGYTQGMIYPSDAKKVLLVFHNVDDALKAAGGLESCKAVIRPR</sequence>
<dbReference type="AlphaFoldDB" id="A0AAI8YTA6"/>
<reference evidence="2" key="1">
    <citation type="submission" date="2023-11" db="EMBL/GenBank/DDBJ databases">
        <authorList>
            <person name="Alioto T."/>
            <person name="Alioto T."/>
            <person name="Gomez Garrido J."/>
        </authorList>
    </citation>
    <scope>NUCLEOTIDE SEQUENCE</scope>
</reference>
<comment type="caution">
    <text evidence="2">The sequence shown here is derived from an EMBL/GenBank/DDBJ whole genome shotgun (WGS) entry which is preliminary data.</text>
</comment>
<keyword evidence="3" id="KW-1185">Reference proteome</keyword>
<evidence type="ECO:0000313" key="3">
    <source>
        <dbReference type="Proteomes" id="UP001296104"/>
    </source>
</evidence>
<name>A0AAI8YTA6_9PEZI</name>
<proteinExistence type="predicted"/>
<accession>A0AAI8YTA6</accession>